<evidence type="ECO:0000256" key="3">
    <source>
        <dbReference type="ARBA" id="ARBA00022553"/>
    </source>
</evidence>
<dbReference type="Gene3D" id="3.30.450.20">
    <property type="entry name" value="PAS domain"/>
    <property type="match status" value="2"/>
</dbReference>
<dbReference type="EC" id="2.7.13.3" evidence="2"/>
<dbReference type="SUPFAM" id="SSF47384">
    <property type="entry name" value="Homodimeric domain of signal transducing histidine kinase"/>
    <property type="match status" value="1"/>
</dbReference>
<dbReference type="RefSeq" id="WP_147027654.1">
    <property type="nucleotide sequence ID" value="NZ_BJZU01000090.1"/>
</dbReference>
<evidence type="ECO:0000256" key="4">
    <source>
        <dbReference type="ARBA" id="ARBA00022679"/>
    </source>
</evidence>
<evidence type="ECO:0000256" key="5">
    <source>
        <dbReference type="ARBA" id="ARBA00022777"/>
    </source>
</evidence>
<dbReference type="Gene3D" id="3.30.565.10">
    <property type="entry name" value="Histidine kinase-like ATPase, C-terminal domain"/>
    <property type="match status" value="1"/>
</dbReference>
<keyword evidence="4" id="KW-0808">Transferase</keyword>
<evidence type="ECO:0000313" key="13">
    <source>
        <dbReference type="Proteomes" id="UP001156856"/>
    </source>
</evidence>
<dbReference type="InterPro" id="IPR004358">
    <property type="entry name" value="Sig_transdc_His_kin-like_C"/>
</dbReference>
<dbReference type="Gene3D" id="1.10.287.130">
    <property type="match status" value="1"/>
</dbReference>
<dbReference type="Pfam" id="PF12860">
    <property type="entry name" value="PAS_7"/>
    <property type="match status" value="1"/>
</dbReference>
<dbReference type="InterPro" id="IPR003661">
    <property type="entry name" value="HisK_dim/P_dom"/>
</dbReference>
<feature type="domain" description="PAC" evidence="9">
    <location>
        <begin position="309"/>
        <end position="361"/>
    </location>
</feature>
<protein>
    <recommendedName>
        <fullName evidence="2">histidine kinase</fullName>
        <ecNumber evidence="2">2.7.13.3</ecNumber>
    </recommendedName>
</protein>
<dbReference type="PRINTS" id="PR00344">
    <property type="entry name" value="BCTRLSENSOR"/>
</dbReference>
<feature type="coiled-coil region" evidence="6">
    <location>
        <begin position="471"/>
        <end position="512"/>
    </location>
</feature>
<sequence>MPEADSASLSARADTILGIHRPSRATHAHFVRAETWLRYAVPALLATFLACLGGVAALHLQMQREDIVHAASAEVETFARLAAAALPGETGATAADRLPALLPPAALPSGRRVLIVSPTERILAAHPPLPGAALLPEVIGETQALSILAERAGVMSVTLPGGEAALAALHRLPGENAPRVAVVQPLGHALAAWSERARNQAILLGAAGLVIVGIAVAYGLQTRRAHAVDRLCEQIKQRLDTALGRGGCGLWDWDIPRGRIYWSDSMYALLGYRREREFLSFGDVNALVHPDDGDLYSLARGLAANQTMVDHAFRMRGADGAYVWLRTRAEIVPDPNDGGRHLVGIAVDVTEQHNLVESTATADMRLRDAVEAISEAFVLWDTGNRLVLCNSKFRHLHALSPEDAQPGRRYGEIMGRGVLPRVRRELPDAEHAGATSRTFEAELADGRWLQISERRTKDGGYVSVGTDITNLKRHQEQLVASERELIETVKDLKRSRRTLELQTQQLADLAERYLDQKAAAESANQAKSEFLANMSHELRTPLNAIIGFAELMETEVYGALGSPRYGEYCRDIRSSGNYLLSVIDDILNMSRIEAHRVKLVRRELPLDAAVKGALKLVAEPARAKSLAVTVDLCPGLRLLADERALQQILVNLMQNAVKFTPAQGRIMVRGRPSGDHVHIYIEDSGIGIPKAALPKLGAPFAQVETNLTRSHNGSGLGLAIARSMAELHGGALRIRSEEGLGTVVLVRLPAPTPDRLRAVAAEDSSQQTVAALREASGASLRPSPVHPAVV</sequence>
<dbReference type="InterPro" id="IPR001610">
    <property type="entry name" value="PAC"/>
</dbReference>
<evidence type="ECO:0000259" key="8">
    <source>
        <dbReference type="PROSITE" id="PS50109"/>
    </source>
</evidence>
<evidence type="ECO:0000313" key="10">
    <source>
        <dbReference type="EMBL" id="GEP06125.1"/>
    </source>
</evidence>
<dbReference type="Gene3D" id="2.10.70.100">
    <property type="match status" value="1"/>
</dbReference>
<dbReference type="InterPro" id="IPR036097">
    <property type="entry name" value="HisK_dim/P_sf"/>
</dbReference>
<dbReference type="Proteomes" id="UP000321960">
    <property type="component" value="Unassembled WGS sequence"/>
</dbReference>
<evidence type="ECO:0000256" key="1">
    <source>
        <dbReference type="ARBA" id="ARBA00000085"/>
    </source>
</evidence>
<dbReference type="GO" id="GO:0005886">
    <property type="term" value="C:plasma membrane"/>
    <property type="evidence" value="ECO:0007669"/>
    <property type="project" value="TreeGrafter"/>
</dbReference>
<keyword evidence="3" id="KW-0597">Phosphoprotein</keyword>
<dbReference type="Proteomes" id="UP001156856">
    <property type="component" value="Unassembled WGS sequence"/>
</dbReference>
<name>A0A512J837_9HYPH</name>
<feature type="transmembrane region" description="Helical" evidence="7">
    <location>
        <begin position="39"/>
        <end position="60"/>
    </location>
</feature>
<dbReference type="SUPFAM" id="SSF55785">
    <property type="entry name" value="PYP-like sensor domain (PAS domain)"/>
    <property type="match status" value="2"/>
</dbReference>
<dbReference type="InterPro" id="IPR035965">
    <property type="entry name" value="PAS-like_dom_sf"/>
</dbReference>
<dbReference type="Pfam" id="PF02518">
    <property type="entry name" value="HATPase_c"/>
    <property type="match status" value="1"/>
</dbReference>
<dbReference type="GO" id="GO:0009927">
    <property type="term" value="F:histidine phosphotransfer kinase activity"/>
    <property type="evidence" value="ECO:0007669"/>
    <property type="project" value="TreeGrafter"/>
</dbReference>
<dbReference type="Pfam" id="PF00512">
    <property type="entry name" value="HisKA"/>
    <property type="match status" value="1"/>
</dbReference>
<dbReference type="SMART" id="SM00387">
    <property type="entry name" value="HATPase_c"/>
    <property type="match status" value="1"/>
</dbReference>
<reference evidence="11" key="1">
    <citation type="journal article" date="2014" name="Int. J. Syst. Evol. Microbiol.">
        <title>Complete genome of a new Firmicutes species belonging to the dominant human colonic microbiota ('Ruminococcus bicirculans') reveals two chromosomes and a selective capacity to utilize plant glucans.</title>
        <authorList>
            <consortium name="NISC Comparative Sequencing Program"/>
            <person name="Wegmann U."/>
            <person name="Louis P."/>
            <person name="Goesmann A."/>
            <person name="Henrissat B."/>
            <person name="Duncan S.H."/>
            <person name="Flint H.J."/>
        </authorList>
    </citation>
    <scope>NUCLEOTIDE SEQUENCE</scope>
    <source>
        <strain evidence="11">NBRC 107715</strain>
    </source>
</reference>
<keyword evidence="7" id="KW-0472">Membrane</keyword>
<feature type="domain" description="Histidine kinase" evidence="8">
    <location>
        <begin position="533"/>
        <end position="752"/>
    </location>
</feature>
<dbReference type="NCBIfam" id="TIGR00229">
    <property type="entry name" value="sensory_box"/>
    <property type="match status" value="1"/>
</dbReference>
<proteinExistence type="predicted"/>
<reference evidence="11" key="4">
    <citation type="submission" date="2023-01" db="EMBL/GenBank/DDBJ databases">
        <title>Draft genome sequence of Methylobacterium oxalidis strain NBRC 107715.</title>
        <authorList>
            <person name="Sun Q."/>
            <person name="Mori K."/>
        </authorList>
    </citation>
    <scope>NUCLEOTIDE SEQUENCE</scope>
    <source>
        <strain evidence="11">NBRC 107715</strain>
    </source>
</reference>
<dbReference type="InterPro" id="IPR005467">
    <property type="entry name" value="His_kinase_dom"/>
</dbReference>
<dbReference type="EMBL" id="BJZU01000090">
    <property type="protein sequence ID" value="GEP06125.1"/>
    <property type="molecule type" value="Genomic_DNA"/>
</dbReference>
<dbReference type="CDD" id="cd00130">
    <property type="entry name" value="PAS"/>
    <property type="match status" value="2"/>
</dbReference>
<dbReference type="GO" id="GO:0000155">
    <property type="term" value="F:phosphorelay sensor kinase activity"/>
    <property type="evidence" value="ECO:0007669"/>
    <property type="project" value="InterPro"/>
</dbReference>
<dbReference type="SMART" id="SM00086">
    <property type="entry name" value="PAC"/>
    <property type="match status" value="1"/>
</dbReference>
<evidence type="ECO:0000256" key="6">
    <source>
        <dbReference type="SAM" id="Coils"/>
    </source>
</evidence>
<gene>
    <name evidence="11" type="ORF">GCM10007888_59240</name>
    <name evidence="10" type="ORF">MOX02_41630</name>
</gene>
<dbReference type="InterPro" id="IPR013655">
    <property type="entry name" value="PAS_fold_3"/>
</dbReference>
<dbReference type="InterPro" id="IPR003594">
    <property type="entry name" value="HATPase_dom"/>
</dbReference>
<dbReference type="SMART" id="SM00091">
    <property type="entry name" value="PAS"/>
    <property type="match status" value="2"/>
</dbReference>
<keyword evidence="7" id="KW-0812">Transmembrane</keyword>
<keyword evidence="13" id="KW-1185">Reference proteome</keyword>
<comment type="catalytic activity">
    <reaction evidence="1">
        <text>ATP + protein L-histidine = ADP + protein N-phospho-L-histidine.</text>
        <dbReference type="EC" id="2.7.13.3"/>
    </reaction>
</comment>
<dbReference type="AlphaFoldDB" id="A0A512J837"/>
<reference evidence="10 12" key="3">
    <citation type="submission" date="2019-07" db="EMBL/GenBank/DDBJ databases">
        <title>Whole genome shotgun sequence of Methylobacterium oxalidis NBRC 107715.</title>
        <authorList>
            <person name="Hosoyama A."/>
            <person name="Uohara A."/>
            <person name="Ohji S."/>
            <person name="Ichikawa N."/>
        </authorList>
    </citation>
    <scope>NUCLEOTIDE SEQUENCE [LARGE SCALE GENOMIC DNA]</scope>
    <source>
        <strain evidence="10 12">NBRC 107715</strain>
    </source>
</reference>
<evidence type="ECO:0000256" key="2">
    <source>
        <dbReference type="ARBA" id="ARBA00012438"/>
    </source>
</evidence>
<dbReference type="OrthoDB" id="9801651at2"/>
<evidence type="ECO:0000313" key="11">
    <source>
        <dbReference type="EMBL" id="GLS67540.1"/>
    </source>
</evidence>
<dbReference type="PROSITE" id="PS50109">
    <property type="entry name" value="HIS_KIN"/>
    <property type="match status" value="1"/>
</dbReference>
<dbReference type="PROSITE" id="PS50113">
    <property type="entry name" value="PAC"/>
    <property type="match status" value="1"/>
</dbReference>
<keyword evidence="5 10" id="KW-0418">Kinase</keyword>
<dbReference type="PANTHER" id="PTHR43047:SF72">
    <property type="entry name" value="OSMOSENSING HISTIDINE PROTEIN KINASE SLN1"/>
    <property type="match status" value="1"/>
</dbReference>
<dbReference type="PANTHER" id="PTHR43047">
    <property type="entry name" value="TWO-COMPONENT HISTIDINE PROTEIN KINASE"/>
    <property type="match status" value="1"/>
</dbReference>
<evidence type="ECO:0000313" key="12">
    <source>
        <dbReference type="Proteomes" id="UP000321960"/>
    </source>
</evidence>
<dbReference type="EMBL" id="BSPK01000112">
    <property type="protein sequence ID" value="GLS67540.1"/>
    <property type="molecule type" value="Genomic_DNA"/>
</dbReference>
<evidence type="ECO:0000259" key="9">
    <source>
        <dbReference type="PROSITE" id="PS50113"/>
    </source>
</evidence>
<dbReference type="InterPro" id="IPR000014">
    <property type="entry name" value="PAS"/>
</dbReference>
<dbReference type="CDD" id="cd16922">
    <property type="entry name" value="HATPase_EvgS-ArcB-TorS-like"/>
    <property type="match status" value="1"/>
</dbReference>
<keyword evidence="6" id="KW-0175">Coiled coil</keyword>
<dbReference type="Pfam" id="PF08447">
    <property type="entry name" value="PAS_3"/>
    <property type="match status" value="1"/>
</dbReference>
<dbReference type="InterPro" id="IPR036890">
    <property type="entry name" value="HATPase_C_sf"/>
</dbReference>
<keyword evidence="7" id="KW-1133">Transmembrane helix</keyword>
<evidence type="ECO:0000256" key="7">
    <source>
        <dbReference type="SAM" id="Phobius"/>
    </source>
</evidence>
<dbReference type="SMART" id="SM00388">
    <property type="entry name" value="HisKA"/>
    <property type="match status" value="1"/>
</dbReference>
<organism evidence="10 12">
    <name type="scientific">Methylobacterium oxalidis</name>
    <dbReference type="NCBI Taxonomy" id="944322"/>
    <lineage>
        <taxon>Bacteria</taxon>
        <taxon>Pseudomonadati</taxon>
        <taxon>Pseudomonadota</taxon>
        <taxon>Alphaproteobacteria</taxon>
        <taxon>Hyphomicrobiales</taxon>
        <taxon>Methylobacteriaceae</taxon>
        <taxon>Methylobacterium</taxon>
    </lineage>
</organism>
<reference evidence="13" key="2">
    <citation type="journal article" date="2019" name="Int. J. Syst. Evol. Microbiol.">
        <title>The Global Catalogue of Microorganisms (GCM) 10K type strain sequencing project: providing services to taxonomists for standard genome sequencing and annotation.</title>
        <authorList>
            <consortium name="The Broad Institute Genomics Platform"/>
            <consortium name="The Broad Institute Genome Sequencing Center for Infectious Disease"/>
            <person name="Wu L."/>
            <person name="Ma J."/>
        </authorList>
    </citation>
    <scope>NUCLEOTIDE SEQUENCE [LARGE SCALE GENOMIC DNA]</scope>
    <source>
        <strain evidence="13">NBRC 107715</strain>
    </source>
</reference>
<accession>A0A512J837</accession>
<comment type="caution">
    <text evidence="10">The sequence shown here is derived from an EMBL/GenBank/DDBJ whole genome shotgun (WGS) entry which is preliminary data.</text>
</comment>
<dbReference type="SUPFAM" id="SSF55874">
    <property type="entry name" value="ATPase domain of HSP90 chaperone/DNA topoisomerase II/histidine kinase"/>
    <property type="match status" value="1"/>
</dbReference>
<feature type="transmembrane region" description="Helical" evidence="7">
    <location>
        <begin position="201"/>
        <end position="220"/>
    </location>
</feature>
<dbReference type="InterPro" id="IPR000700">
    <property type="entry name" value="PAS-assoc_C"/>
</dbReference>
<dbReference type="FunFam" id="3.30.565.10:FF:000006">
    <property type="entry name" value="Sensor histidine kinase WalK"/>
    <property type="match status" value="1"/>
</dbReference>
<dbReference type="CDD" id="cd00082">
    <property type="entry name" value="HisKA"/>
    <property type="match status" value="1"/>
</dbReference>